<feature type="domain" description="F-box" evidence="2">
    <location>
        <begin position="92"/>
        <end position="134"/>
    </location>
</feature>
<accession>A0AAW1KZY1</accession>
<evidence type="ECO:0000313" key="4">
    <source>
        <dbReference type="Proteomes" id="UP001443914"/>
    </source>
</evidence>
<sequence>MILIFVSTQMLLFLIYCFSLIILLKSPKLCKMVKLLLLTPNFWVKLYKSFLGFIRKKGLKFRVFEIGFLRTVLKSHENLEGLELNNVGIITLLDLHDLALDLVLDQLSPAELCSLAGVCSYLRSKCRSNYLWVKHLDKKWGKVIGNAALREWHWYMANNNRNYSECVGLFESVSRVWPLSLMFSRKMKRKSEVKGEFPPDSVMAWYLSLERGEFWFPAQVYNRENGHDGFMLSCYDAKLSYDLKTDTFQARYSPHGRRTIEENISWSRLRTPPIDTPPYNLHVSDCLDDLRPGDHFEIQWRRNKAYPYGWWYGVIGHLESCSGNEHHCICHKSETVIMEFNQYAPESRWRRKKVSRKNHREEGNEADGFYGGIRKLYSQEEISIWKSLWPTKVLN</sequence>
<dbReference type="Pfam" id="PF00646">
    <property type="entry name" value="F-box"/>
    <property type="match status" value="1"/>
</dbReference>
<dbReference type="AlphaFoldDB" id="A0AAW1KZY1"/>
<keyword evidence="1" id="KW-1133">Transmembrane helix</keyword>
<evidence type="ECO:0000259" key="2">
    <source>
        <dbReference type="Pfam" id="PF00646"/>
    </source>
</evidence>
<dbReference type="Proteomes" id="UP001443914">
    <property type="component" value="Unassembled WGS sequence"/>
</dbReference>
<dbReference type="EMBL" id="JBDFQZ010000005">
    <property type="protein sequence ID" value="KAK9726000.1"/>
    <property type="molecule type" value="Genomic_DNA"/>
</dbReference>
<reference evidence="3" key="1">
    <citation type="submission" date="2024-03" db="EMBL/GenBank/DDBJ databases">
        <title>WGS assembly of Saponaria officinalis var. Norfolk2.</title>
        <authorList>
            <person name="Jenkins J."/>
            <person name="Shu S."/>
            <person name="Grimwood J."/>
            <person name="Barry K."/>
            <person name="Goodstein D."/>
            <person name="Schmutz J."/>
            <person name="Leebens-Mack J."/>
            <person name="Osbourn A."/>
        </authorList>
    </citation>
    <scope>NUCLEOTIDE SEQUENCE [LARGE SCALE GENOMIC DNA]</scope>
    <source>
        <strain evidence="3">JIC</strain>
    </source>
</reference>
<comment type="caution">
    <text evidence="3">The sequence shown here is derived from an EMBL/GenBank/DDBJ whole genome shotgun (WGS) entry which is preliminary data.</text>
</comment>
<proteinExistence type="predicted"/>
<dbReference type="InterPro" id="IPR036047">
    <property type="entry name" value="F-box-like_dom_sf"/>
</dbReference>
<protein>
    <recommendedName>
        <fullName evidence="2">F-box domain-containing protein</fullName>
    </recommendedName>
</protein>
<organism evidence="3 4">
    <name type="scientific">Saponaria officinalis</name>
    <name type="common">Common soapwort</name>
    <name type="synonym">Lychnis saponaria</name>
    <dbReference type="NCBI Taxonomy" id="3572"/>
    <lineage>
        <taxon>Eukaryota</taxon>
        <taxon>Viridiplantae</taxon>
        <taxon>Streptophyta</taxon>
        <taxon>Embryophyta</taxon>
        <taxon>Tracheophyta</taxon>
        <taxon>Spermatophyta</taxon>
        <taxon>Magnoliopsida</taxon>
        <taxon>eudicotyledons</taxon>
        <taxon>Gunneridae</taxon>
        <taxon>Pentapetalae</taxon>
        <taxon>Caryophyllales</taxon>
        <taxon>Caryophyllaceae</taxon>
        <taxon>Caryophylleae</taxon>
        <taxon>Saponaria</taxon>
    </lineage>
</organism>
<dbReference type="SUPFAM" id="SSF81383">
    <property type="entry name" value="F-box domain"/>
    <property type="match status" value="1"/>
</dbReference>
<gene>
    <name evidence="3" type="ORF">RND81_05G183300</name>
</gene>
<feature type="transmembrane region" description="Helical" evidence="1">
    <location>
        <begin position="6"/>
        <end position="24"/>
    </location>
</feature>
<dbReference type="InterPro" id="IPR001810">
    <property type="entry name" value="F-box_dom"/>
</dbReference>
<dbReference type="PANTHER" id="PTHR31482">
    <property type="entry name" value="ESTS AU081301(E20138)"/>
    <property type="match status" value="1"/>
</dbReference>
<name>A0AAW1KZY1_SAPOF</name>
<keyword evidence="1" id="KW-0472">Membrane</keyword>
<dbReference type="PANTHER" id="PTHR31482:SF18">
    <property type="entry name" value="ESTS AU081301(E20138)"/>
    <property type="match status" value="1"/>
</dbReference>
<keyword evidence="4" id="KW-1185">Reference proteome</keyword>
<evidence type="ECO:0000313" key="3">
    <source>
        <dbReference type="EMBL" id="KAK9726000.1"/>
    </source>
</evidence>
<keyword evidence="1" id="KW-0812">Transmembrane</keyword>
<evidence type="ECO:0000256" key="1">
    <source>
        <dbReference type="SAM" id="Phobius"/>
    </source>
</evidence>